<evidence type="ECO:0000256" key="1">
    <source>
        <dbReference type="SAM" id="MobiDB-lite"/>
    </source>
</evidence>
<feature type="region of interest" description="Disordered" evidence="1">
    <location>
        <begin position="40"/>
        <end position="70"/>
    </location>
</feature>
<dbReference type="Proteomes" id="UP000221222">
    <property type="component" value="Unassembled WGS sequence"/>
</dbReference>
<dbReference type="EMBL" id="NXFY01000005">
    <property type="protein sequence ID" value="PHO18633.1"/>
    <property type="molecule type" value="Genomic_DNA"/>
</dbReference>
<reference evidence="3 4" key="1">
    <citation type="submission" date="2017-09" db="EMBL/GenBank/DDBJ databases">
        <title>Arcobacter canalis sp. nov., a new species isolated from a water canal contaminated with urban sewage.</title>
        <authorList>
            <person name="Perez-Cataluna A."/>
            <person name="Salas-Masso N."/>
            <person name="Figueras M.J."/>
        </authorList>
    </citation>
    <scope>NUCLEOTIDE SEQUENCE [LARGE SCALE GENOMIC DNA]</scope>
    <source>
        <strain evidence="3 4">F98-3</strain>
    </source>
</reference>
<proteinExistence type="predicted"/>
<dbReference type="AlphaFoldDB" id="A0A2G1DJE6"/>
<accession>A0A2G1DJE6</accession>
<protein>
    <submittedName>
        <fullName evidence="3">Uncharacterized protein</fullName>
    </submittedName>
</protein>
<gene>
    <name evidence="2" type="ORF">AMOL_0568</name>
    <name evidence="3" type="ORF">CPU12_04965</name>
</gene>
<evidence type="ECO:0000313" key="3">
    <source>
        <dbReference type="EMBL" id="PHO18633.1"/>
    </source>
</evidence>
<organism evidence="3 4">
    <name type="scientific">Malaciobacter molluscorum LMG 25693</name>
    <dbReference type="NCBI Taxonomy" id="870501"/>
    <lineage>
        <taxon>Bacteria</taxon>
        <taxon>Pseudomonadati</taxon>
        <taxon>Campylobacterota</taxon>
        <taxon>Epsilonproteobacteria</taxon>
        <taxon>Campylobacterales</taxon>
        <taxon>Arcobacteraceae</taxon>
        <taxon>Malaciobacter</taxon>
    </lineage>
</organism>
<evidence type="ECO:0000313" key="4">
    <source>
        <dbReference type="Proteomes" id="UP000221222"/>
    </source>
</evidence>
<keyword evidence="4" id="KW-1185">Reference proteome</keyword>
<reference evidence="2 5" key="2">
    <citation type="submission" date="2018-08" db="EMBL/GenBank/DDBJ databases">
        <title>Complete genome of the Arcobacter molluscorum type strain LMG 25693.</title>
        <authorList>
            <person name="Miller W.G."/>
            <person name="Yee E."/>
            <person name="Bono J.L."/>
        </authorList>
    </citation>
    <scope>NUCLEOTIDE SEQUENCE [LARGE SCALE GENOMIC DNA]</scope>
    <source>
        <strain evidence="2 5">CECT 7696</strain>
    </source>
</reference>
<evidence type="ECO:0000313" key="5">
    <source>
        <dbReference type="Proteomes" id="UP000262712"/>
    </source>
</evidence>
<sequence>MQTVGSISALIPLTLYVLLNMHNSMEWIDSLGLAKVGGVQCPQNHTSNPKKKVNSAEIGDTIRIPDTHPEDFDKSKETYKIRIIRNMGKKVIQITVINQVSKKFA</sequence>
<name>A0A2G1DJE6_9BACT</name>
<evidence type="ECO:0000313" key="2">
    <source>
        <dbReference type="EMBL" id="AXX91570.1"/>
    </source>
</evidence>
<dbReference type="KEGG" id="amol:AMOL_0568"/>
<dbReference type="EMBL" id="CP032098">
    <property type="protein sequence ID" value="AXX91570.1"/>
    <property type="molecule type" value="Genomic_DNA"/>
</dbReference>
<dbReference type="Proteomes" id="UP000262712">
    <property type="component" value="Chromosome"/>
</dbReference>